<evidence type="ECO:0000256" key="1">
    <source>
        <dbReference type="SAM" id="MobiDB-lite"/>
    </source>
</evidence>
<feature type="region of interest" description="Disordered" evidence="1">
    <location>
        <begin position="29"/>
        <end position="52"/>
    </location>
</feature>
<dbReference type="Proteomes" id="UP001346869">
    <property type="component" value="Unassembled WGS sequence"/>
</dbReference>
<dbReference type="AlphaFoldDB" id="A0AAN7X1S4"/>
<evidence type="ECO:0000313" key="3">
    <source>
        <dbReference type="Proteomes" id="UP001346869"/>
    </source>
</evidence>
<name>A0AAN7X1S4_ELEMC</name>
<comment type="caution">
    <text evidence="2">The sequence shown here is derived from an EMBL/GenBank/DDBJ whole genome shotgun (WGS) entry which is preliminary data.</text>
</comment>
<keyword evidence="3" id="KW-1185">Reference proteome</keyword>
<proteinExistence type="predicted"/>
<protein>
    <submittedName>
        <fullName evidence="2">Uncharacterized protein</fullName>
    </submittedName>
</protein>
<feature type="compositionally biased region" description="Basic and acidic residues" evidence="1">
    <location>
        <begin position="87"/>
        <end position="104"/>
    </location>
</feature>
<reference evidence="2 3" key="2">
    <citation type="journal article" date="2023" name="Mol. Biol. Evol.">
        <title>Genomics of Secondarily Temperate Adaptation in the Only Non-Antarctic Icefish.</title>
        <authorList>
            <person name="Rivera-Colon A.G."/>
            <person name="Rayamajhi N."/>
            <person name="Minhas B.F."/>
            <person name="Madrigal G."/>
            <person name="Bilyk K.T."/>
            <person name="Yoon V."/>
            <person name="Hune M."/>
            <person name="Gregory S."/>
            <person name="Cheng C.H.C."/>
            <person name="Catchen J.M."/>
        </authorList>
    </citation>
    <scope>NUCLEOTIDE SEQUENCE [LARGE SCALE GENOMIC DNA]</scope>
    <source>
        <strain evidence="2">JMC-PN-2008</strain>
    </source>
</reference>
<evidence type="ECO:0000313" key="2">
    <source>
        <dbReference type="EMBL" id="KAK5856006.1"/>
    </source>
</evidence>
<gene>
    <name evidence="2" type="ORF">PBY51_007633</name>
</gene>
<organism evidence="2 3">
    <name type="scientific">Eleginops maclovinus</name>
    <name type="common">Patagonian blennie</name>
    <name type="synonym">Eleginus maclovinus</name>
    <dbReference type="NCBI Taxonomy" id="56733"/>
    <lineage>
        <taxon>Eukaryota</taxon>
        <taxon>Metazoa</taxon>
        <taxon>Chordata</taxon>
        <taxon>Craniata</taxon>
        <taxon>Vertebrata</taxon>
        <taxon>Euteleostomi</taxon>
        <taxon>Actinopterygii</taxon>
        <taxon>Neopterygii</taxon>
        <taxon>Teleostei</taxon>
        <taxon>Neoteleostei</taxon>
        <taxon>Acanthomorphata</taxon>
        <taxon>Eupercaria</taxon>
        <taxon>Perciformes</taxon>
        <taxon>Notothenioidei</taxon>
        <taxon>Eleginopidae</taxon>
        <taxon>Eleginops</taxon>
    </lineage>
</organism>
<reference evidence="2 3" key="1">
    <citation type="journal article" date="2023" name="Genes (Basel)">
        <title>Chromosome-Level Genome Assembly and Circadian Gene Repertoire of the Patagonia Blennie Eleginops maclovinus-The Closest Ancestral Proxy of Antarctic Cryonotothenioids.</title>
        <authorList>
            <person name="Cheng C.C."/>
            <person name="Rivera-Colon A.G."/>
            <person name="Minhas B.F."/>
            <person name="Wilson L."/>
            <person name="Rayamajhi N."/>
            <person name="Vargas-Chacoff L."/>
            <person name="Catchen J.M."/>
        </authorList>
    </citation>
    <scope>NUCLEOTIDE SEQUENCE [LARGE SCALE GENOMIC DNA]</scope>
    <source>
        <strain evidence="2">JMC-PN-2008</strain>
    </source>
</reference>
<feature type="compositionally biased region" description="Basic and acidic residues" evidence="1">
    <location>
        <begin position="39"/>
        <end position="49"/>
    </location>
</feature>
<accession>A0AAN7X1S4</accession>
<dbReference type="EMBL" id="JAUZQC010000017">
    <property type="protein sequence ID" value="KAK5856006.1"/>
    <property type="molecule type" value="Genomic_DNA"/>
</dbReference>
<sequence>MWNVSPLLHKPSHACTQQPLIAPWLWLSSSSSSSSRQTEGGEGRRELAQRETGALISDGLTGCVDRAVAQEEEERCNGRTSRRVKRNNIEEQTARDLEGGMRDQ</sequence>
<feature type="region of interest" description="Disordered" evidence="1">
    <location>
        <begin position="75"/>
        <end position="104"/>
    </location>
</feature>